<dbReference type="AlphaFoldDB" id="A0A8G1EFJ5"/>
<dbReference type="Proteomes" id="UP000826709">
    <property type="component" value="Chromosome"/>
</dbReference>
<dbReference type="EMBL" id="CP037968">
    <property type="protein sequence ID" value="QYZ77927.1"/>
    <property type="molecule type" value="Genomic_DNA"/>
</dbReference>
<evidence type="ECO:0000313" key="4">
    <source>
        <dbReference type="EMBL" id="QYZ77927.1"/>
    </source>
</evidence>
<dbReference type="PANTHER" id="PTHR33608">
    <property type="entry name" value="BLL2464 PROTEIN"/>
    <property type="match status" value="1"/>
</dbReference>
<organism evidence="4 5">
    <name type="scientific">Methanofollis formosanus</name>
    <dbReference type="NCBI Taxonomy" id="299308"/>
    <lineage>
        <taxon>Archaea</taxon>
        <taxon>Methanobacteriati</taxon>
        <taxon>Methanobacteriota</taxon>
        <taxon>Stenosarchaea group</taxon>
        <taxon>Methanomicrobia</taxon>
        <taxon>Methanomicrobiales</taxon>
        <taxon>Methanomicrobiaceae</taxon>
        <taxon>Methanofollis</taxon>
    </lineage>
</organism>
<evidence type="ECO:0000256" key="1">
    <source>
        <dbReference type="SAM" id="MobiDB-lite"/>
    </source>
</evidence>
<protein>
    <submittedName>
        <fullName evidence="4">DUF58 domain-containing protein</fullName>
    </submittedName>
</protein>
<evidence type="ECO:0000313" key="5">
    <source>
        <dbReference type="Proteomes" id="UP000826709"/>
    </source>
</evidence>
<evidence type="ECO:0000256" key="2">
    <source>
        <dbReference type="SAM" id="Phobius"/>
    </source>
</evidence>
<keyword evidence="2" id="KW-1133">Transmembrane helix</keyword>
<dbReference type="Pfam" id="PF01882">
    <property type="entry name" value="DUF58"/>
    <property type="match status" value="1"/>
</dbReference>
<name>A0A8G1EFJ5_9EURY</name>
<evidence type="ECO:0000259" key="3">
    <source>
        <dbReference type="Pfam" id="PF01882"/>
    </source>
</evidence>
<feature type="domain" description="DUF58" evidence="3">
    <location>
        <begin position="200"/>
        <end position="267"/>
    </location>
</feature>
<dbReference type="RefSeq" id="WP_220681669.1">
    <property type="nucleotide sequence ID" value="NZ_CP037968.1"/>
</dbReference>
<dbReference type="KEGG" id="mfk:E2N92_00045"/>
<dbReference type="OrthoDB" id="3263at2157"/>
<dbReference type="InterPro" id="IPR002881">
    <property type="entry name" value="DUF58"/>
</dbReference>
<reference evidence="4" key="1">
    <citation type="journal article" date="2005" name="Int. J. Syst. Evol. Microbiol.">
        <title>Methanofollis formosanus sp. nov., isolated from a fish pond.</title>
        <authorList>
            <person name="Wu S.Y."/>
            <person name="Chen S.C."/>
            <person name="Lai M.C."/>
        </authorList>
    </citation>
    <scope>NUCLEOTIDE SEQUENCE</scope>
    <source>
        <strain evidence="4">ML15</strain>
    </source>
</reference>
<keyword evidence="2" id="KW-0472">Membrane</keyword>
<gene>
    <name evidence="4" type="ORF">E2N92_00045</name>
</gene>
<proteinExistence type="predicted"/>
<accession>A0A8G1EFJ5</accession>
<dbReference type="PANTHER" id="PTHR33608:SF6">
    <property type="entry name" value="BLL2464 PROTEIN"/>
    <property type="match status" value="1"/>
</dbReference>
<feature type="region of interest" description="Disordered" evidence="1">
    <location>
        <begin position="174"/>
        <end position="197"/>
    </location>
</feature>
<keyword evidence="2" id="KW-0812">Transmembrane</keyword>
<sequence length="434" mass="47044">MSGGSGTYGALLFLGTLVGFSLLAESRAALLGVCAVGTFLFIRYAVASRRFATVASGLKVTRELGNTAVRQDSIVSVQVRVGAALPPGCRVEVEDLPPAGVQVVGGSTCLSLIGPLPEEGVISYSMVVPTEGEVVFMGFVLRIPDPFFPRSAIFRGEGMRLPALMVRPERRFTTQKGEQGGTGPESPHLSGGTGGTVRSFREFVNGDDVRRIDWKVSAKQDSLHVKVYADEEDRPPLIFVDLPRGGASQHARTALKEAVRSAVAASVQTHGRTSLMAVRGPNLLIYLPLEADYTRAMQALAGGENTTAEETYFYRARTAPSLRTNLNAILYGAGNGNRDGNGHRATLDYREKLSAVYGSVLRGRERTVYERQLAQAVWRLKPRRIELFSCRDGDQSHLDFVVCIAERAGVQVDLWKQNGHKHPESAEGKAEAVR</sequence>
<reference evidence="4" key="2">
    <citation type="submission" date="2019-03" db="EMBL/GenBank/DDBJ databases">
        <authorList>
            <person name="Chen S.-C."/>
            <person name="Wu S.-Y."/>
            <person name="Lai M.-C."/>
        </authorList>
    </citation>
    <scope>NUCLEOTIDE SEQUENCE</scope>
    <source>
        <strain evidence="4">ML15</strain>
    </source>
</reference>
<keyword evidence="5" id="KW-1185">Reference proteome</keyword>
<feature type="transmembrane region" description="Helical" evidence="2">
    <location>
        <begin position="6"/>
        <end position="23"/>
    </location>
</feature>
<feature type="transmembrane region" description="Helical" evidence="2">
    <location>
        <begin position="28"/>
        <end position="46"/>
    </location>
</feature>